<evidence type="ECO:0000256" key="2">
    <source>
        <dbReference type="SAM" id="Phobius"/>
    </source>
</evidence>
<dbReference type="RefSeq" id="WP_167130032.1">
    <property type="nucleotide sequence ID" value="NZ_JAANCM010000009.1"/>
</dbReference>
<feature type="compositionally biased region" description="Low complexity" evidence="1">
    <location>
        <begin position="243"/>
        <end position="259"/>
    </location>
</feature>
<dbReference type="EMBL" id="JAANCM010000009">
    <property type="protein sequence ID" value="NHT77418.1"/>
    <property type="molecule type" value="Genomic_DNA"/>
</dbReference>
<protein>
    <submittedName>
        <fullName evidence="3">Histidine kinase</fullName>
    </submittedName>
</protein>
<keyword evidence="3" id="KW-0418">Kinase</keyword>
<dbReference type="InterPro" id="IPR052205">
    <property type="entry name" value="FliO/MopB"/>
</dbReference>
<keyword evidence="4" id="KW-1185">Reference proteome</keyword>
<evidence type="ECO:0000256" key="1">
    <source>
        <dbReference type="SAM" id="MobiDB-lite"/>
    </source>
</evidence>
<dbReference type="GO" id="GO:0016301">
    <property type="term" value="F:kinase activity"/>
    <property type="evidence" value="ECO:0007669"/>
    <property type="project" value="UniProtKB-KW"/>
</dbReference>
<reference evidence="3" key="1">
    <citation type="submission" date="2020-03" db="EMBL/GenBank/DDBJ databases">
        <title>Ferranicluibacter endophyticum gen. nov., sp. nov., a new genus isolated from Rubus ulmifolius Schott. stem.</title>
        <authorList>
            <person name="Roca-Couso R."/>
            <person name="Flores-Felix J.D."/>
            <person name="Igual J.M."/>
            <person name="Rivas R."/>
        </authorList>
    </citation>
    <scope>NUCLEOTIDE SEQUENCE</scope>
    <source>
        <strain evidence="3">CRRU44</strain>
    </source>
</reference>
<keyword evidence="2" id="KW-0472">Membrane</keyword>
<feature type="region of interest" description="Disordered" evidence="1">
    <location>
        <begin position="141"/>
        <end position="332"/>
    </location>
</feature>
<dbReference type="PANTHER" id="PTHR38766:SF1">
    <property type="entry name" value="FLAGELLAR PROTEIN FLIO"/>
    <property type="match status" value="1"/>
</dbReference>
<comment type="caution">
    <text evidence="3">The sequence shown here is derived from an EMBL/GenBank/DDBJ whole genome shotgun (WGS) entry which is preliminary data.</text>
</comment>
<dbReference type="PANTHER" id="PTHR38766">
    <property type="entry name" value="FLAGELLAR PROTEIN FLIO"/>
    <property type="match status" value="1"/>
</dbReference>
<evidence type="ECO:0000313" key="4">
    <source>
        <dbReference type="Proteomes" id="UP001155840"/>
    </source>
</evidence>
<keyword evidence="2" id="KW-0812">Transmembrane</keyword>
<dbReference type="AlphaFoldDB" id="A0AA44CBT0"/>
<gene>
    <name evidence="3" type="ORF">G8E10_17020</name>
</gene>
<evidence type="ECO:0000313" key="3">
    <source>
        <dbReference type="EMBL" id="NHT77418.1"/>
    </source>
</evidence>
<keyword evidence="3" id="KW-0808">Transferase</keyword>
<name>A0AA44CBT0_9HYPH</name>
<proteinExistence type="predicted"/>
<feature type="compositionally biased region" description="Low complexity" evidence="1">
    <location>
        <begin position="198"/>
        <end position="212"/>
    </location>
</feature>
<feature type="compositionally biased region" description="Pro residues" evidence="1">
    <location>
        <begin position="167"/>
        <end position="177"/>
    </location>
</feature>
<feature type="compositionally biased region" description="Basic and acidic residues" evidence="1">
    <location>
        <begin position="224"/>
        <end position="234"/>
    </location>
</feature>
<dbReference type="Proteomes" id="UP001155840">
    <property type="component" value="Unassembled WGS sequence"/>
</dbReference>
<keyword evidence="2" id="KW-1133">Transmembrane helix</keyword>
<feature type="compositionally biased region" description="Basic and acidic residues" evidence="1">
    <location>
        <begin position="145"/>
        <end position="160"/>
    </location>
</feature>
<organism evidence="3 4">
    <name type="scientific">Ferranicluibacter rubi</name>
    <dbReference type="NCBI Taxonomy" id="2715133"/>
    <lineage>
        <taxon>Bacteria</taxon>
        <taxon>Pseudomonadati</taxon>
        <taxon>Pseudomonadota</taxon>
        <taxon>Alphaproteobacteria</taxon>
        <taxon>Hyphomicrobiales</taxon>
        <taxon>Rhizobiaceae</taxon>
        <taxon>Ferranicluibacter</taxon>
    </lineage>
</organism>
<sequence length="332" mass="34933">MFEDVVGNNGGRFIIAAVAVAAGLLALVAVLWFMRNRASSPFIRGGKNRQPRLAVLDAAAVDTRRRLVLVRRDDVEHLIMIGGPTDIVIESRIVGAKPRLDASEAGQTAIAAPPATQQIAGQPSAANLAAPARPDALPAPAARIAQERRPEVRTEPRPEQRAQSMPDPRPAARPTQPPVSNMGQALYGDDAIAPRQPPATRTAAPAQTAPPQSLAGAAAPSGRKAPEDILEAARARVLPQIPAPAAAASPAQPAAAAARPKPPGTEIGNRDEGRDFERLLDAQISGDLGRLAPDSAPRAPSIEAPRPAPRNEPTLEEEMNRMLSEMGNERKP</sequence>
<feature type="compositionally biased region" description="Basic and acidic residues" evidence="1">
    <location>
        <begin position="268"/>
        <end position="280"/>
    </location>
</feature>
<feature type="transmembrane region" description="Helical" evidence="2">
    <location>
        <begin position="12"/>
        <end position="34"/>
    </location>
</feature>
<accession>A0AA44CBT0</accession>